<dbReference type="GO" id="GO:0090575">
    <property type="term" value="C:RNA polymerase II transcription regulator complex"/>
    <property type="evidence" value="ECO:0007669"/>
    <property type="project" value="TreeGrafter"/>
</dbReference>
<evidence type="ECO:0000313" key="6">
    <source>
        <dbReference type="Proteomes" id="UP000198372"/>
    </source>
</evidence>
<gene>
    <name evidence="5" type="ORF">BQ2448_4550</name>
</gene>
<dbReference type="GO" id="GO:0001228">
    <property type="term" value="F:DNA-binding transcription activator activity, RNA polymerase II-specific"/>
    <property type="evidence" value="ECO:0007669"/>
    <property type="project" value="TreeGrafter"/>
</dbReference>
<evidence type="ECO:0000256" key="2">
    <source>
        <dbReference type="ARBA" id="ARBA00023242"/>
    </source>
</evidence>
<dbReference type="CDD" id="cd14688">
    <property type="entry name" value="bZIP_YAP"/>
    <property type="match status" value="1"/>
</dbReference>
<dbReference type="PANTHER" id="PTHR40621">
    <property type="entry name" value="TRANSCRIPTION FACTOR KAPC-RELATED"/>
    <property type="match status" value="1"/>
</dbReference>
<dbReference type="SUPFAM" id="SSF57959">
    <property type="entry name" value="Leucine zipper domain"/>
    <property type="match status" value="1"/>
</dbReference>
<comment type="subcellular location">
    <subcellularLocation>
        <location evidence="1">Nucleus</location>
    </subcellularLocation>
</comment>
<dbReference type="Proteomes" id="UP000198372">
    <property type="component" value="Unassembled WGS sequence"/>
</dbReference>
<dbReference type="Pfam" id="PF00170">
    <property type="entry name" value="bZIP_1"/>
    <property type="match status" value="1"/>
</dbReference>
<dbReference type="InterPro" id="IPR050936">
    <property type="entry name" value="AP-1-like"/>
</dbReference>
<sequence length="135" mass="15156">MRSSHGSFCINPNRESDQRKQQNRLAQREFRQRKQAYVKELEVRVNLLARSKDEQLEGMKVTIRTLVEENQQLREVLGHLGRFIGSGLGGCLPEIGLSPLGQLVMGDLGAEMHSRENPELTQAYSPIAALKTLAS</sequence>
<evidence type="ECO:0000259" key="4">
    <source>
        <dbReference type="PROSITE" id="PS00036"/>
    </source>
</evidence>
<evidence type="ECO:0000313" key="5">
    <source>
        <dbReference type="EMBL" id="SCV71856.1"/>
    </source>
</evidence>
<dbReference type="InterPro" id="IPR004827">
    <property type="entry name" value="bZIP"/>
</dbReference>
<dbReference type="PANTHER" id="PTHR40621:SF6">
    <property type="entry name" value="AP-1-LIKE TRANSCRIPTION FACTOR YAP1-RELATED"/>
    <property type="match status" value="1"/>
</dbReference>
<keyword evidence="2" id="KW-0539">Nucleus</keyword>
<dbReference type="SMART" id="SM00338">
    <property type="entry name" value="BRLZ"/>
    <property type="match status" value="1"/>
</dbReference>
<dbReference type="STRING" id="269621.A0A238FLA4"/>
<feature type="domain" description="BZIP" evidence="4">
    <location>
        <begin position="19"/>
        <end position="33"/>
    </location>
</feature>
<evidence type="ECO:0000256" key="1">
    <source>
        <dbReference type="ARBA" id="ARBA00004123"/>
    </source>
</evidence>
<dbReference type="AlphaFoldDB" id="A0A238FLA4"/>
<proteinExistence type="predicted"/>
<evidence type="ECO:0000256" key="3">
    <source>
        <dbReference type="SAM" id="MobiDB-lite"/>
    </source>
</evidence>
<protein>
    <submittedName>
        <fullName evidence="5">BQ2448_4550 protein</fullName>
    </submittedName>
</protein>
<dbReference type="InterPro" id="IPR046347">
    <property type="entry name" value="bZIP_sf"/>
</dbReference>
<keyword evidence="6" id="KW-1185">Reference proteome</keyword>
<dbReference type="Gene3D" id="1.20.5.170">
    <property type="match status" value="1"/>
</dbReference>
<name>A0A238FLA4_9BASI</name>
<feature type="region of interest" description="Disordered" evidence="3">
    <location>
        <begin position="1"/>
        <end position="21"/>
    </location>
</feature>
<dbReference type="EMBL" id="FMSP01000008">
    <property type="protein sequence ID" value="SCV71856.1"/>
    <property type="molecule type" value="Genomic_DNA"/>
</dbReference>
<dbReference type="OrthoDB" id="2245989at2759"/>
<dbReference type="PROSITE" id="PS00036">
    <property type="entry name" value="BZIP_BASIC"/>
    <property type="match status" value="1"/>
</dbReference>
<organism evidence="5 6">
    <name type="scientific">Microbotryum intermedium</name>
    <dbReference type="NCBI Taxonomy" id="269621"/>
    <lineage>
        <taxon>Eukaryota</taxon>
        <taxon>Fungi</taxon>
        <taxon>Dikarya</taxon>
        <taxon>Basidiomycota</taxon>
        <taxon>Pucciniomycotina</taxon>
        <taxon>Microbotryomycetes</taxon>
        <taxon>Microbotryales</taxon>
        <taxon>Microbotryaceae</taxon>
        <taxon>Microbotryum</taxon>
    </lineage>
</organism>
<accession>A0A238FLA4</accession>
<reference evidence="6" key="1">
    <citation type="submission" date="2016-09" db="EMBL/GenBank/DDBJ databases">
        <authorList>
            <person name="Jeantristanb JTB J.-T."/>
            <person name="Ricardo R."/>
        </authorList>
    </citation>
    <scope>NUCLEOTIDE SEQUENCE [LARGE SCALE GENOMIC DNA]</scope>
</reference>
<dbReference type="GO" id="GO:0000976">
    <property type="term" value="F:transcription cis-regulatory region binding"/>
    <property type="evidence" value="ECO:0007669"/>
    <property type="project" value="InterPro"/>
</dbReference>